<dbReference type="InterPro" id="IPR011701">
    <property type="entry name" value="MFS"/>
</dbReference>
<keyword evidence="4 6" id="KW-1133">Transmembrane helix</keyword>
<feature type="transmembrane region" description="Helical" evidence="6">
    <location>
        <begin position="348"/>
        <end position="369"/>
    </location>
</feature>
<evidence type="ECO:0000256" key="1">
    <source>
        <dbReference type="ARBA" id="ARBA00004141"/>
    </source>
</evidence>
<reference evidence="8 9" key="1">
    <citation type="submission" date="2014-04" db="EMBL/GenBank/DDBJ databases">
        <authorList>
            <consortium name="DOE Joint Genome Institute"/>
            <person name="Kuo A."/>
            <person name="Kohler A."/>
            <person name="Costa M.D."/>
            <person name="Nagy L.G."/>
            <person name="Floudas D."/>
            <person name="Copeland A."/>
            <person name="Barry K.W."/>
            <person name="Cichocki N."/>
            <person name="Veneault-Fourrey C."/>
            <person name="LaButti K."/>
            <person name="Lindquist E.A."/>
            <person name="Lipzen A."/>
            <person name="Lundell T."/>
            <person name="Morin E."/>
            <person name="Murat C."/>
            <person name="Sun H."/>
            <person name="Tunlid A."/>
            <person name="Henrissat B."/>
            <person name="Grigoriev I.V."/>
            <person name="Hibbett D.S."/>
            <person name="Martin F."/>
            <person name="Nordberg H.P."/>
            <person name="Cantor M.N."/>
            <person name="Hua S.X."/>
        </authorList>
    </citation>
    <scope>NUCLEOTIDE SEQUENCE [LARGE SCALE GENOMIC DNA]</scope>
    <source>
        <strain evidence="8 9">441</strain>
    </source>
</reference>
<name>A0A0C9ZMI7_9AGAM</name>
<dbReference type="SUPFAM" id="SSF103473">
    <property type="entry name" value="MFS general substrate transporter"/>
    <property type="match status" value="1"/>
</dbReference>
<dbReference type="AlphaFoldDB" id="A0A0C9ZMI7"/>
<organism evidence="8 9">
    <name type="scientific">Pisolithus microcarpus 441</name>
    <dbReference type="NCBI Taxonomy" id="765257"/>
    <lineage>
        <taxon>Eukaryota</taxon>
        <taxon>Fungi</taxon>
        <taxon>Dikarya</taxon>
        <taxon>Basidiomycota</taxon>
        <taxon>Agaricomycotina</taxon>
        <taxon>Agaricomycetes</taxon>
        <taxon>Agaricomycetidae</taxon>
        <taxon>Boletales</taxon>
        <taxon>Sclerodermatineae</taxon>
        <taxon>Pisolithaceae</taxon>
        <taxon>Pisolithus</taxon>
    </lineage>
</organism>
<accession>A0A0C9ZMI7</accession>
<feature type="transmembrane region" description="Helical" evidence="6">
    <location>
        <begin position="112"/>
        <end position="131"/>
    </location>
</feature>
<dbReference type="FunFam" id="1.20.1250.20:FF:000013">
    <property type="entry name" value="MFS general substrate transporter"/>
    <property type="match status" value="1"/>
</dbReference>
<evidence type="ECO:0000256" key="2">
    <source>
        <dbReference type="ARBA" id="ARBA00022448"/>
    </source>
</evidence>
<keyword evidence="3 6" id="KW-0812">Transmembrane</keyword>
<dbReference type="STRING" id="765257.A0A0C9ZMI7"/>
<feature type="transmembrane region" description="Helical" evidence="6">
    <location>
        <begin position="317"/>
        <end position="336"/>
    </location>
</feature>
<evidence type="ECO:0000256" key="4">
    <source>
        <dbReference type="ARBA" id="ARBA00022989"/>
    </source>
</evidence>
<feature type="transmembrane region" description="Helical" evidence="6">
    <location>
        <begin position="285"/>
        <end position="305"/>
    </location>
</feature>
<keyword evidence="5 6" id="KW-0472">Membrane</keyword>
<dbReference type="FunFam" id="1.20.1250.20:FF:000057">
    <property type="entry name" value="MFS general substrate transporter"/>
    <property type="match status" value="1"/>
</dbReference>
<dbReference type="PROSITE" id="PS50850">
    <property type="entry name" value="MFS"/>
    <property type="match status" value="1"/>
</dbReference>
<feature type="transmembrane region" description="Helical" evidence="6">
    <location>
        <begin position="43"/>
        <end position="59"/>
    </location>
</feature>
<evidence type="ECO:0000256" key="5">
    <source>
        <dbReference type="ARBA" id="ARBA00023136"/>
    </source>
</evidence>
<dbReference type="InterPro" id="IPR020846">
    <property type="entry name" value="MFS_dom"/>
</dbReference>
<keyword evidence="2" id="KW-0813">Transport</keyword>
<reference evidence="9" key="2">
    <citation type="submission" date="2015-01" db="EMBL/GenBank/DDBJ databases">
        <title>Evolutionary Origins and Diversification of the Mycorrhizal Mutualists.</title>
        <authorList>
            <consortium name="DOE Joint Genome Institute"/>
            <consortium name="Mycorrhizal Genomics Consortium"/>
            <person name="Kohler A."/>
            <person name="Kuo A."/>
            <person name="Nagy L.G."/>
            <person name="Floudas D."/>
            <person name="Copeland A."/>
            <person name="Barry K.W."/>
            <person name="Cichocki N."/>
            <person name="Veneault-Fourrey C."/>
            <person name="LaButti K."/>
            <person name="Lindquist E.A."/>
            <person name="Lipzen A."/>
            <person name="Lundell T."/>
            <person name="Morin E."/>
            <person name="Murat C."/>
            <person name="Riley R."/>
            <person name="Ohm R."/>
            <person name="Sun H."/>
            <person name="Tunlid A."/>
            <person name="Henrissat B."/>
            <person name="Grigoriev I.V."/>
            <person name="Hibbett D.S."/>
            <person name="Martin F."/>
        </authorList>
    </citation>
    <scope>NUCLEOTIDE SEQUENCE [LARGE SCALE GENOMIC DNA]</scope>
    <source>
        <strain evidence="9">441</strain>
    </source>
</reference>
<proteinExistence type="predicted"/>
<evidence type="ECO:0000313" key="9">
    <source>
        <dbReference type="Proteomes" id="UP000054018"/>
    </source>
</evidence>
<keyword evidence="9" id="KW-1185">Reference proteome</keyword>
<sequence length="485" mass="54568">MEYQRLANTEIYPDAEEYTPTFVGADSELDRRREVERRLLRKLDLRVGFLVLVYIMNYMDRNNMAAARLKGLEEDLRLTGQEFNTLISVLFIGYGIMQIPSNIYLNRIRRPSLYLSWCIFLWGIISISTGQCQLWSCSFHAALASRFLLGFSEAVYYPGVLLMLSRWYKRDELGLRMAYFTGGSSLANAFGSLIASGVLATMDGKLGYQAWRWLFFCEGVLTCMIAASAFFIVPDFPTTPAFWLTNEERMLAQKRMEEESDGINHDSIKVVEGSGLAKALTDWKVWWLAIALAILNVALSYSFFFPTLAATMGYSPTITLLLCAPPWIVGLLTSFYVMGHSDRTGDRFWHIVGPVSMGIIGFVLAITSTDTPARYLSLFFMTQITVSYIVLLAWLSNSIPESSSKRAVSIAFANTLSSTSNIASSYVWPAAWGPSYVNSFLICILTASVSLSMLWVYRLHLIDLNKEAEMNECALGLPTGFRYVT</sequence>
<gene>
    <name evidence="8" type="ORF">PISMIDRAFT_639228</name>
</gene>
<comment type="subcellular location">
    <subcellularLocation>
        <location evidence="1">Membrane</location>
        <topology evidence="1">Multi-pass membrane protein</topology>
    </subcellularLocation>
</comment>
<dbReference type="PANTHER" id="PTHR43791:SF6">
    <property type="entry name" value="TRANSPORTER, PUTATIVE (AFU_ORTHOLOGUE AFUA_1G16690)-RELATED"/>
    <property type="match status" value="1"/>
</dbReference>
<dbReference type="InterPro" id="IPR036259">
    <property type="entry name" value="MFS_trans_sf"/>
</dbReference>
<feature type="domain" description="Major facilitator superfamily (MFS) profile" evidence="7">
    <location>
        <begin position="46"/>
        <end position="462"/>
    </location>
</feature>
<feature type="transmembrane region" description="Helical" evidence="6">
    <location>
        <begin position="86"/>
        <end position="105"/>
    </location>
</feature>
<evidence type="ECO:0000313" key="8">
    <source>
        <dbReference type="EMBL" id="KIK30661.1"/>
    </source>
</evidence>
<feature type="transmembrane region" description="Helical" evidence="6">
    <location>
        <begin position="213"/>
        <end position="233"/>
    </location>
</feature>
<dbReference type="OrthoDB" id="2985014at2759"/>
<evidence type="ECO:0000256" key="3">
    <source>
        <dbReference type="ARBA" id="ARBA00022692"/>
    </source>
</evidence>
<evidence type="ECO:0000256" key="6">
    <source>
        <dbReference type="SAM" id="Phobius"/>
    </source>
</evidence>
<evidence type="ECO:0000259" key="7">
    <source>
        <dbReference type="PROSITE" id="PS50850"/>
    </source>
</evidence>
<dbReference type="Pfam" id="PF07690">
    <property type="entry name" value="MFS_1"/>
    <property type="match status" value="1"/>
</dbReference>
<dbReference type="PANTHER" id="PTHR43791">
    <property type="entry name" value="PERMEASE-RELATED"/>
    <property type="match status" value="1"/>
</dbReference>
<dbReference type="Gene3D" id="1.20.1250.20">
    <property type="entry name" value="MFS general substrate transporter like domains"/>
    <property type="match status" value="2"/>
</dbReference>
<protein>
    <submittedName>
        <fullName evidence="8">Unplaced genomic scaffold scaffold_2, whole genome shotgun sequence</fullName>
    </submittedName>
</protein>
<dbReference type="HOGENOM" id="CLU_001265_0_6_1"/>
<feature type="transmembrane region" description="Helical" evidence="6">
    <location>
        <begin position="375"/>
        <end position="395"/>
    </location>
</feature>
<feature type="transmembrane region" description="Helical" evidence="6">
    <location>
        <begin position="435"/>
        <end position="457"/>
    </location>
</feature>
<dbReference type="Proteomes" id="UP000054018">
    <property type="component" value="Unassembled WGS sequence"/>
</dbReference>
<dbReference type="GO" id="GO:0022857">
    <property type="term" value="F:transmembrane transporter activity"/>
    <property type="evidence" value="ECO:0007669"/>
    <property type="project" value="InterPro"/>
</dbReference>
<dbReference type="EMBL" id="KN833686">
    <property type="protein sequence ID" value="KIK30661.1"/>
    <property type="molecule type" value="Genomic_DNA"/>
</dbReference>
<feature type="transmembrane region" description="Helical" evidence="6">
    <location>
        <begin position="177"/>
        <end position="201"/>
    </location>
</feature>
<dbReference type="GO" id="GO:0016020">
    <property type="term" value="C:membrane"/>
    <property type="evidence" value="ECO:0007669"/>
    <property type="project" value="UniProtKB-SubCell"/>
</dbReference>